<dbReference type="SUPFAM" id="SSF52540">
    <property type="entry name" value="P-loop containing nucleoside triphosphate hydrolases"/>
    <property type="match status" value="1"/>
</dbReference>
<dbReference type="RefSeq" id="WP_378043090.1">
    <property type="nucleotide sequence ID" value="NZ_JBHLWH010000043.1"/>
</dbReference>
<keyword evidence="11" id="KW-0479">Metal-binding</keyword>
<evidence type="ECO:0000256" key="10">
    <source>
        <dbReference type="ARBA" id="ARBA00048567"/>
    </source>
</evidence>
<evidence type="ECO:0000256" key="9">
    <source>
        <dbReference type="ARBA" id="ARBA00023141"/>
    </source>
</evidence>
<gene>
    <name evidence="11" type="primary">aroK</name>
    <name evidence="12" type="ORF">ACFFIO_15125</name>
</gene>
<dbReference type="PROSITE" id="PS01128">
    <property type="entry name" value="SHIKIMATE_KINASE"/>
    <property type="match status" value="1"/>
</dbReference>
<comment type="catalytic activity">
    <reaction evidence="10 11">
        <text>shikimate + ATP = 3-phosphoshikimate + ADP + H(+)</text>
        <dbReference type="Rhea" id="RHEA:13121"/>
        <dbReference type="ChEBI" id="CHEBI:15378"/>
        <dbReference type="ChEBI" id="CHEBI:30616"/>
        <dbReference type="ChEBI" id="CHEBI:36208"/>
        <dbReference type="ChEBI" id="CHEBI:145989"/>
        <dbReference type="ChEBI" id="CHEBI:456216"/>
        <dbReference type="EC" id="2.7.1.71"/>
    </reaction>
</comment>
<evidence type="ECO:0000256" key="4">
    <source>
        <dbReference type="ARBA" id="ARBA00022605"/>
    </source>
</evidence>
<keyword evidence="13" id="KW-1185">Reference proteome</keyword>
<keyword evidence="5 11" id="KW-0808">Transferase</keyword>
<evidence type="ECO:0000256" key="6">
    <source>
        <dbReference type="ARBA" id="ARBA00022741"/>
    </source>
</evidence>
<evidence type="ECO:0000256" key="5">
    <source>
        <dbReference type="ARBA" id="ARBA00022679"/>
    </source>
</evidence>
<keyword evidence="8 11" id="KW-0067">ATP-binding</keyword>
<feature type="binding site" evidence="11">
    <location>
        <position position="69"/>
    </location>
    <ligand>
        <name>substrate</name>
    </ligand>
</feature>
<protein>
    <recommendedName>
        <fullName evidence="3 11">Shikimate kinase</fullName>
        <shortName evidence="11">SK</shortName>
        <ecNumber evidence="3 11">2.7.1.71</ecNumber>
    </recommendedName>
</protein>
<keyword evidence="11" id="KW-0963">Cytoplasm</keyword>
<comment type="similarity">
    <text evidence="2 11">Belongs to the shikimate kinase family.</text>
</comment>
<feature type="binding site" evidence="11">
    <location>
        <position position="165"/>
    </location>
    <ligand>
        <name>ATP</name>
        <dbReference type="ChEBI" id="CHEBI:30616"/>
    </ligand>
</feature>
<evidence type="ECO:0000256" key="1">
    <source>
        <dbReference type="ARBA" id="ARBA00004842"/>
    </source>
</evidence>
<evidence type="ECO:0000256" key="11">
    <source>
        <dbReference type="HAMAP-Rule" id="MF_00109"/>
    </source>
</evidence>
<feature type="binding site" evidence="11">
    <location>
        <position position="28"/>
    </location>
    <ligand>
        <name>Mg(2+)</name>
        <dbReference type="ChEBI" id="CHEBI:18420"/>
    </ligand>
</feature>
<comment type="caution">
    <text evidence="12">The sequence shown here is derived from an EMBL/GenBank/DDBJ whole genome shotgun (WGS) entry which is preliminary data.</text>
</comment>
<dbReference type="Proteomes" id="UP001589766">
    <property type="component" value="Unassembled WGS sequence"/>
</dbReference>
<dbReference type="PANTHER" id="PTHR21087">
    <property type="entry name" value="SHIKIMATE KINASE"/>
    <property type="match status" value="1"/>
</dbReference>
<dbReference type="InterPro" id="IPR027417">
    <property type="entry name" value="P-loop_NTPase"/>
</dbReference>
<name>A0ABV6F8I7_9MICC</name>
<dbReference type="PRINTS" id="PR01100">
    <property type="entry name" value="SHIKIMTKNASE"/>
</dbReference>
<proteinExistence type="inferred from homology"/>
<dbReference type="PANTHER" id="PTHR21087:SF16">
    <property type="entry name" value="SHIKIMATE KINASE 1, CHLOROPLASTIC"/>
    <property type="match status" value="1"/>
</dbReference>
<evidence type="ECO:0000256" key="2">
    <source>
        <dbReference type="ARBA" id="ARBA00006997"/>
    </source>
</evidence>
<comment type="subunit">
    <text evidence="11">Monomer.</text>
</comment>
<dbReference type="GO" id="GO:0016301">
    <property type="term" value="F:kinase activity"/>
    <property type="evidence" value="ECO:0007669"/>
    <property type="project" value="UniProtKB-KW"/>
</dbReference>
<evidence type="ECO:0000256" key="8">
    <source>
        <dbReference type="ARBA" id="ARBA00022840"/>
    </source>
</evidence>
<dbReference type="InterPro" id="IPR000623">
    <property type="entry name" value="Shikimate_kinase/TSH1"/>
</dbReference>
<feature type="binding site" evidence="11">
    <location>
        <position position="46"/>
    </location>
    <ligand>
        <name>substrate</name>
    </ligand>
</feature>
<sequence>MSSATGGGPGWSPDRRIVLVGPMGSGKSTVGLVLGRRLGLQRLDADDLFVTQHGVISDYFSRNGEPAFRQAEEEVIGEVLSRAEPCVLSLGGGAVLSAQTRDRLRHGSHVVYLTVAEDAALARLNGGLGRPVLAGDPGRTWRRILAERHALYREVSQWTVDTTGRSTEDLATHIIRLVRQAETTTPTTGAVHP</sequence>
<keyword evidence="6 11" id="KW-0547">Nucleotide-binding</keyword>
<dbReference type="HAMAP" id="MF_00109">
    <property type="entry name" value="Shikimate_kinase"/>
    <property type="match status" value="1"/>
</dbReference>
<feature type="binding site" evidence="11">
    <location>
        <position position="148"/>
    </location>
    <ligand>
        <name>substrate</name>
    </ligand>
</feature>
<feature type="binding site" evidence="11">
    <location>
        <position position="130"/>
    </location>
    <ligand>
        <name>ATP</name>
        <dbReference type="ChEBI" id="CHEBI:30616"/>
    </ligand>
</feature>
<dbReference type="Pfam" id="PF01202">
    <property type="entry name" value="SKI"/>
    <property type="match status" value="1"/>
</dbReference>
<comment type="subcellular location">
    <subcellularLocation>
        <location evidence="11">Cytoplasm</location>
    </subcellularLocation>
</comment>
<dbReference type="EMBL" id="JBHLWH010000043">
    <property type="protein sequence ID" value="MFC0249837.1"/>
    <property type="molecule type" value="Genomic_DNA"/>
</dbReference>
<comment type="cofactor">
    <cofactor evidence="11">
        <name>Mg(2+)</name>
        <dbReference type="ChEBI" id="CHEBI:18420"/>
    </cofactor>
    <text evidence="11">Binds 1 Mg(2+) ion per subunit.</text>
</comment>
<keyword evidence="7 11" id="KW-0418">Kinase</keyword>
<evidence type="ECO:0000256" key="3">
    <source>
        <dbReference type="ARBA" id="ARBA00012154"/>
    </source>
</evidence>
<keyword evidence="9 11" id="KW-0057">Aromatic amino acid biosynthesis</keyword>
<keyword evidence="11" id="KW-0460">Magnesium</keyword>
<reference evidence="12 13" key="1">
    <citation type="submission" date="2024-09" db="EMBL/GenBank/DDBJ databases">
        <authorList>
            <person name="Sun Q."/>
            <person name="Mori K."/>
        </authorList>
    </citation>
    <scope>NUCLEOTIDE SEQUENCE [LARGE SCALE GENOMIC DNA]</scope>
    <source>
        <strain evidence="12 13">CCM 7609</strain>
    </source>
</reference>
<dbReference type="CDD" id="cd00464">
    <property type="entry name" value="SK"/>
    <property type="match status" value="1"/>
</dbReference>
<dbReference type="InterPro" id="IPR031322">
    <property type="entry name" value="Shikimate/glucono_kinase"/>
</dbReference>
<evidence type="ECO:0000313" key="12">
    <source>
        <dbReference type="EMBL" id="MFC0249837.1"/>
    </source>
</evidence>
<dbReference type="InterPro" id="IPR023000">
    <property type="entry name" value="Shikimate_kinase_CS"/>
</dbReference>
<evidence type="ECO:0000313" key="13">
    <source>
        <dbReference type="Proteomes" id="UP001589766"/>
    </source>
</evidence>
<comment type="pathway">
    <text evidence="1 11">Metabolic intermediate biosynthesis; chorismate biosynthesis; chorismate from D-erythrose 4-phosphate and phosphoenolpyruvate: step 5/7.</text>
</comment>
<evidence type="ECO:0000256" key="7">
    <source>
        <dbReference type="ARBA" id="ARBA00022777"/>
    </source>
</evidence>
<comment type="function">
    <text evidence="11">Catalyzes the specific phosphorylation of the 3-hydroxyl group of shikimic acid using ATP as a cosubstrate.</text>
</comment>
<accession>A0ABV6F8I7</accession>
<dbReference type="Gene3D" id="3.40.50.300">
    <property type="entry name" value="P-loop containing nucleotide triphosphate hydrolases"/>
    <property type="match status" value="1"/>
</dbReference>
<organism evidence="12 13">
    <name type="scientific">Citricoccus parietis</name>
    <dbReference type="NCBI Taxonomy" id="592307"/>
    <lineage>
        <taxon>Bacteria</taxon>
        <taxon>Bacillati</taxon>
        <taxon>Actinomycetota</taxon>
        <taxon>Actinomycetes</taxon>
        <taxon>Micrococcales</taxon>
        <taxon>Micrococcaceae</taxon>
        <taxon>Citricoccus</taxon>
    </lineage>
</organism>
<feature type="binding site" evidence="11">
    <location>
        <begin position="24"/>
        <end position="29"/>
    </location>
    <ligand>
        <name>ATP</name>
        <dbReference type="ChEBI" id="CHEBI:30616"/>
    </ligand>
</feature>
<keyword evidence="4 11" id="KW-0028">Amino-acid biosynthesis</keyword>
<dbReference type="EC" id="2.7.1.71" evidence="3 11"/>
<feature type="binding site" evidence="11">
    <location>
        <position position="92"/>
    </location>
    <ligand>
        <name>substrate</name>
    </ligand>
</feature>